<dbReference type="InterPro" id="IPR052155">
    <property type="entry name" value="Biofilm_reg_signaling"/>
</dbReference>
<dbReference type="Gene3D" id="3.30.450.20">
    <property type="entry name" value="PAS domain"/>
    <property type="match status" value="1"/>
</dbReference>
<keyword evidence="3" id="KW-0808">Transferase</keyword>
<dbReference type="Proteomes" id="UP001597322">
    <property type="component" value="Unassembled WGS sequence"/>
</dbReference>
<evidence type="ECO:0000259" key="1">
    <source>
        <dbReference type="PROSITE" id="PS50113"/>
    </source>
</evidence>
<dbReference type="PROSITE" id="PS50113">
    <property type="entry name" value="PAC"/>
    <property type="match status" value="1"/>
</dbReference>
<dbReference type="SMART" id="SM00086">
    <property type="entry name" value="PAC"/>
    <property type="match status" value="1"/>
</dbReference>
<comment type="caution">
    <text evidence="3">The sequence shown here is derived from an EMBL/GenBank/DDBJ whole genome shotgun (WGS) entry which is preliminary data.</text>
</comment>
<dbReference type="InterPro" id="IPR003018">
    <property type="entry name" value="GAF"/>
</dbReference>
<dbReference type="Pfam" id="PF13185">
    <property type="entry name" value="GAF_2"/>
    <property type="match status" value="1"/>
</dbReference>
<sequence>MTNGIAGMTTALRSDSLPTELHQRLIRISTPFSEADGGALVMQTLDARSLLDQFIEEVYMTDRAGRLVFANSAAMQRLRGNCPDALGINPGLDDETLARLELERQLISLGQSDEREERFIDVEGRTRWYATSRTPLRNDDGLVVGLMVMSRDVTERKQNEELQTAHAHTLDMIARGRPLTDTLENICQVVQHGLDGIYASILLVDEDGETLRQGAAPNLPAAYNRLVDGIRIGPRVGSCGTAAWRRAGVIVKDIQTDPLWEDFREFAGKFGLRSCWSTPLLASDGVVLGTFALYSETVREPTKRETLFTNMAADLAGIAVERAHTERKMRHLAHHDPLTGLPNRALFWPQFSRALHEARREGRTITVAYLDLDNFKQINDGYGHASGDEVLKTVAQRIAQSIRASDLVVRLGGDEFAIVFSNAVQEEAGVLRRLGEIRELISSPIEFDGQRFTPTCSMGVAFFPKDGTTPEELIAKADAAMYGAKSAGRDMLEVSGTQFPFKGSGTHS</sequence>
<dbReference type="GO" id="GO:0052621">
    <property type="term" value="F:diguanylate cyclase activity"/>
    <property type="evidence" value="ECO:0007669"/>
    <property type="project" value="UniProtKB-EC"/>
</dbReference>
<dbReference type="InterPro" id="IPR000014">
    <property type="entry name" value="PAS"/>
</dbReference>
<evidence type="ECO:0000313" key="4">
    <source>
        <dbReference type="Proteomes" id="UP001597322"/>
    </source>
</evidence>
<organism evidence="3 4">
    <name type="scientific">Rhizobium helianthi</name>
    <dbReference type="NCBI Taxonomy" id="1132695"/>
    <lineage>
        <taxon>Bacteria</taxon>
        <taxon>Pseudomonadati</taxon>
        <taxon>Pseudomonadota</taxon>
        <taxon>Alphaproteobacteria</taxon>
        <taxon>Hyphomicrobiales</taxon>
        <taxon>Rhizobiaceae</taxon>
        <taxon>Rhizobium/Agrobacterium group</taxon>
        <taxon>Rhizobium</taxon>
    </lineage>
</organism>
<dbReference type="InterPro" id="IPR001610">
    <property type="entry name" value="PAC"/>
</dbReference>
<dbReference type="SMART" id="SM00267">
    <property type="entry name" value="GGDEF"/>
    <property type="match status" value="1"/>
</dbReference>
<evidence type="ECO:0000259" key="2">
    <source>
        <dbReference type="PROSITE" id="PS50887"/>
    </source>
</evidence>
<proteinExistence type="predicted"/>
<dbReference type="EMBL" id="JBHUEQ010000015">
    <property type="protein sequence ID" value="MFD1745409.1"/>
    <property type="molecule type" value="Genomic_DNA"/>
</dbReference>
<dbReference type="SMART" id="SM00065">
    <property type="entry name" value="GAF"/>
    <property type="match status" value="1"/>
</dbReference>
<dbReference type="Gene3D" id="3.30.70.270">
    <property type="match status" value="1"/>
</dbReference>
<dbReference type="SUPFAM" id="SSF55781">
    <property type="entry name" value="GAF domain-like"/>
    <property type="match status" value="1"/>
</dbReference>
<dbReference type="SUPFAM" id="SSF55785">
    <property type="entry name" value="PYP-like sensor domain (PAS domain)"/>
    <property type="match status" value="1"/>
</dbReference>
<dbReference type="InterPro" id="IPR000160">
    <property type="entry name" value="GGDEF_dom"/>
</dbReference>
<feature type="domain" description="PAC" evidence="1">
    <location>
        <begin position="113"/>
        <end position="165"/>
    </location>
</feature>
<dbReference type="InterPro" id="IPR013656">
    <property type="entry name" value="PAS_4"/>
</dbReference>
<dbReference type="CDD" id="cd00130">
    <property type="entry name" value="PAS"/>
    <property type="match status" value="1"/>
</dbReference>
<dbReference type="RefSeq" id="WP_377399027.1">
    <property type="nucleotide sequence ID" value="NZ_JBHUEQ010000015.1"/>
</dbReference>
<reference evidence="4" key="1">
    <citation type="journal article" date="2019" name="Int. J. Syst. Evol. Microbiol.">
        <title>The Global Catalogue of Microorganisms (GCM) 10K type strain sequencing project: providing services to taxonomists for standard genome sequencing and annotation.</title>
        <authorList>
            <consortium name="The Broad Institute Genomics Platform"/>
            <consortium name="The Broad Institute Genome Sequencing Center for Infectious Disease"/>
            <person name="Wu L."/>
            <person name="Ma J."/>
        </authorList>
    </citation>
    <scope>NUCLEOTIDE SEQUENCE [LARGE SCALE GENOMIC DNA]</scope>
    <source>
        <strain evidence="4">CG52</strain>
    </source>
</reference>
<dbReference type="PANTHER" id="PTHR44757">
    <property type="entry name" value="DIGUANYLATE CYCLASE DGCP"/>
    <property type="match status" value="1"/>
</dbReference>
<accession>A0ABW4M3A2</accession>
<dbReference type="InterPro" id="IPR029016">
    <property type="entry name" value="GAF-like_dom_sf"/>
</dbReference>
<dbReference type="CDD" id="cd01949">
    <property type="entry name" value="GGDEF"/>
    <property type="match status" value="1"/>
</dbReference>
<evidence type="ECO:0000313" key="3">
    <source>
        <dbReference type="EMBL" id="MFD1745409.1"/>
    </source>
</evidence>
<dbReference type="Pfam" id="PF08448">
    <property type="entry name" value="PAS_4"/>
    <property type="match status" value="1"/>
</dbReference>
<dbReference type="PANTHER" id="PTHR44757:SF2">
    <property type="entry name" value="BIOFILM ARCHITECTURE MAINTENANCE PROTEIN MBAA"/>
    <property type="match status" value="1"/>
</dbReference>
<protein>
    <submittedName>
        <fullName evidence="3">Diguanylate cyclase domain-containing protein</fullName>
        <ecNumber evidence="3">2.7.7.65</ecNumber>
    </submittedName>
</protein>
<dbReference type="NCBIfam" id="TIGR00229">
    <property type="entry name" value="sensory_box"/>
    <property type="match status" value="1"/>
</dbReference>
<dbReference type="PROSITE" id="PS50887">
    <property type="entry name" value="GGDEF"/>
    <property type="match status" value="1"/>
</dbReference>
<dbReference type="Gene3D" id="3.30.450.40">
    <property type="match status" value="1"/>
</dbReference>
<dbReference type="EC" id="2.7.7.65" evidence="3"/>
<dbReference type="InterPro" id="IPR035965">
    <property type="entry name" value="PAS-like_dom_sf"/>
</dbReference>
<dbReference type="NCBIfam" id="TIGR00254">
    <property type="entry name" value="GGDEF"/>
    <property type="match status" value="1"/>
</dbReference>
<dbReference type="InterPro" id="IPR000700">
    <property type="entry name" value="PAS-assoc_C"/>
</dbReference>
<name>A0ABW4M3A2_9HYPH</name>
<dbReference type="Pfam" id="PF00990">
    <property type="entry name" value="GGDEF"/>
    <property type="match status" value="1"/>
</dbReference>
<feature type="domain" description="GGDEF" evidence="2">
    <location>
        <begin position="363"/>
        <end position="497"/>
    </location>
</feature>
<gene>
    <name evidence="3" type="ORF">ACFSE1_08060</name>
</gene>
<dbReference type="InterPro" id="IPR043128">
    <property type="entry name" value="Rev_trsase/Diguanyl_cyclase"/>
</dbReference>
<dbReference type="SUPFAM" id="SSF55073">
    <property type="entry name" value="Nucleotide cyclase"/>
    <property type="match status" value="1"/>
</dbReference>
<keyword evidence="3" id="KW-0548">Nucleotidyltransferase</keyword>
<keyword evidence="4" id="KW-1185">Reference proteome</keyword>
<dbReference type="InterPro" id="IPR029787">
    <property type="entry name" value="Nucleotide_cyclase"/>
</dbReference>